<dbReference type="Proteomes" id="UP001217178">
    <property type="component" value="Unassembled WGS sequence"/>
</dbReference>
<dbReference type="RefSeq" id="WP_273555149.1">
    <property type="nucleotide sequence ID" value="NZ_JAQRFI010000022.1"/>
</dbReference>
<protein>
    <submittedName>
        <fullName evidence="1">Uncharacterized protein</fullName>
    </submittedName>
</protein>
<keyword evidence="2" id="KW-1185">Reference proteome</keyword>
<name>A0ABT5LGX2_9GAMM</name>
<proteinExistence type="predicted"/>
<dbReference type="EMBL" id="JAQRFI010000022">
    <property type="protein sequence ID" value="MDC9589833.1"/>
    <property type="molecule type" value="Genomic_DNA"/>
</dbReference>
<evidence type="ECO:0000313" key="1">
    <source>
        <dbReference type="EMBL" id="MDC9589833.1"/>
    </source>
</evidence>
<reference evidence="1 2" key="1">
    <citation type="submission" date="2023-02" db="EMBL/GenBank/DDBJ databases">
        <title>Entomopathogenic bacteria.</title>
        <authorList>
            <person name="Machado R.A."/>
        </authorList>
    </citation>
    <scope>NUCLEOTIDE SEQUENCE [LARGE SCALE GENOMIC DNA]</scope>
    <source>
        <strain evidence="1 2">XENO-10</strain>
    </source>
</reference>
<gene>
    <name evidence="1" type="ORF">PSI23_11115</name>
</gene>
<accession>A0ABT5LGX2</accession>
<organism evidence="1 2">
    <name type="scientific">Xenorhabdus yunnanensis</name>
    <dbReference type="NCBI Taxonomy" id="3025878"/>
    <lineage>
        <taxon>Bacteria</taxon>
        <taxon>Pseudomonadati</taxon>
        <taxon>Pseudomonadota</taxon>
        <taxon>Gammaproteobacteria</taxon>
        <taxon>Enterobacterales</taxon>
        <taxon>Morganellaceae</taxon>
        <taxon>Xenorhabdus</taxon>
    </lineage>
</organism>
<evidence type="ECO:0000313" key="2">
    <source>
        <dbReference type="Proteomes" id="UP001217178"/>
    </source>
</evidence>
<sequence>MSAKRFGLFDGGNVLRRIDDTLFSTFNDVLPVQPAGHQKKRNHQLEKHIDTQDFAYTGAYEVPGLSEKSDFKMPDGAEIATHLLGTGWLINAVVYHVKRVGAGTLTPFVELSVYEAKTGKVTGADKLNVVDGEGKPLVVDLAKPGFYLGYVPTTSNLPDPRTKLPNEMSVELDTANTTPVDVVIPEQQIQVSNLTTTDGKTVIGTITVPSQTVTIQVPRGASAGGTGSGLPVPLLTTTNGYLVNTFNAATNPSKEDLPFDACVGIYADITEYFDEHPCNCAPTPCETIFPDPECQPLN</sequence>
<comment type="caution">
    <text evidence="1">The sequence shown here is derived from an EMBL/GenBank/DDBJ whole genome shotgun (WGS) entry which is preliminary data.</text>
</comment>